<name>A0ACB5R1V5_9BURK</name>
<dbReference type="EMBL" id="BPUR01000026">
    <property type="protein sequence ID" value="GJH21253.1"/>
    <property type="molecule type" value="Genomic_DNA"/>
</dbReference>
<gene>
    <name evidence="1" type="ORF">CBA19CS22_31945</name>
</gene>
<accession>A0ACB5R1V5</accession>
<dbReference type="Proteomes" id="UP001055013">
    <property type="component" value="Unassembled WGS sequence"/>
</dbReference>
<reference evidence="1" key="1">
    <citation type="submission" date="2021-09" db="EMBL/GenBank/DDBJ databases">
        <title>Isolation and characterization of 3-chlorobenzoate degrading bacteria from soils in Shizuoka.</title>
        <authorList>
            <person name="Ifat A."/>
            <person name="Ogawa N."/>
            <person name="Kimbara K."/>
            <person name="Moriuchi R."/>
            <person name="Dohra H."/>
            <person name="Shintani M."/>
        </authorList>
    </citation>
    <scope>NUCLEOTIDE SEQUENCE</scope>
    <source>
        <strain evidence="1">19CS2-2</strain>
    </source>
</reference>
<organism evidence="1 2">
    <name type="scientific">Caballeronia novacaledonica</name>
    <dbReference type="NCBI Taxonomy" id="1544861"/>
    <lineage>
        <taxon>Bacteria</taxon>
        <taxon>Pseudomonadati</taxon>
        <taxon>Pseudomonadota</taxon>
        <taxon>Betaproteobacteria</taxon>
        <taxon>Burkholderiales</taxon>
        <taxon>Burkholderiaceae</taxon>
        <taxon>Caballeronia</taxon>
    </lineage>
</organism>
<keyword evidence="2" id="KW-1185">Reference proteome</keyword>
<evidence type="ECO:0000313" key="2">
    <source>
        <dbReference type="Proteomes" id="UP001055013"/>
    </source>
</evidence>
<proteinExistence type="predicted"/>
<comment type="caution">
    <text evidence="1">The sequence shown here is derived from an EMBL/GenBank/DDBJ whole genome shotgun (WGS) entry which is preliminary data.</text>
</comment>
<protein>
    <submittedName>
        <fullName evidence="1">Uncharacterized protein</fullName>
    </submittedName>
</protein>
<evidence type="ECO:0000313" key="1">
    <source>
        <dbReference type="EMBL" id="GJH21253.1"/>
    </source>
</evidence>
<sequence length="93" mass="10044">MDMLDVALTTPVDMELTATDIESKPNEIDEIVVLTDADKLNNCPPFTASMLDALINPIPTLLSVLLPNEIVGALNMIVPCVCRTMFPSAPTLM</sequence>